<organism evidence="2 3">
    <name type="scientific">Racocetra fulgida</name>
    <dbReference type="NCBI Taxonomy" id="60492"/>
    <lineage>
        <taxon>Eukaryota</taxon>
        <taxon>Fungi</taxon>
        <taxon>Fungi incertae sedis</taxon>
        <taxon>Mucoromycota</taxon>
        <taxon>Glomeromycotina</taxon>
        <taxon>Glomeromycetes</taxon>
        <taxon>Diversisporales</taxon>
        <taxon>Gigasporaceae</taxon>
        <taxon>Racocetra</taxon>
    </lineage>
</organism>
<comment type="caution">
    <text evidence="2">The sequence shown here is derived from an EMBL/GenBank/DDBJ whole genome shotgun (WGS) entry which is preliminary data.</text>
</comment>
<gene>
    <name evidence="2" type="ORF">RFULGI_LOCUS11076</name>
</gene>
<name>A0A9N9I0L1_9GLOM</name>
<protein>
    <submittedName>
        <fullName evidence="2">13881_t:CDS:1</fullName>
    </submittedName>
</protein>
<dbReference type="OrthoDB" id="2439529at2759"/>
<dbReference type="EMBL" id="CAJVPZ010023219">
    <property type="protein sequence ID" value="CAG8714721.1"/>
    <property type="molecule type" value="Genomic_DNA"/>
</dbReference>
<feature type="compositionally biased region" description="Low complexity" evidence="1">
    <location>
        <begin position="106"/>
        <end position="115"/>
    </location>
</feature>
<feature type="region of interest" description="Disordered" evidence="1">
    <location>
        <begin position="1"/>
        <end position="48"/>
    </location>
</feature>
<sequence>MSLQNFSNDEYAYSEESQLLPNEESSELLSKESPLLSDKQQPLSLDKDPLLLDDELSLDEPSIDSKPVSDEESLLLLEGSSNSTQNTITEASKSSQQNIIVKRKSNSNLRNNNANKKSKPEKSWVWHYMKKDKPAKIIYCRAWVGDDNLKQCTSTFEIATSTTNLASHLRTVHRLSKTGPLLPLSGEKETVQLQPVRLDLSQSTLLELVNHLAKDKERDVRNNAKALEKLLLDDDDLLGIQELVELLGPFAHVTTIVGGDHYPTLSMMLPLVRILQEHLYQKEETLTHPIIRDVRDEIELSFGERWEEPGPEGYVAAMLDPRFKDLGFEPAKFESTKDELKCRMMEYIENNNYSLPNNNLPTSLLSSLFEETTHQS</sequence>
<evidence type="ECO:0000313" key="3">
    <source>
        <dbReference type="Proteomes" id="UP000789396"/>
    </source>
</evidence>
<evidence type="ECO:0000256" key="1">
    <source>
        <dbReference type="SAM" id="MobiDB-lite"/>
    </source>
</evidence>
<dbReference type="SUPFAM" id="SSF53098">
    <property type="entry name" value="Ribonuclease H-like"/>
    <property type="match status" value="1"/>
</dbReference>
<dbReference type="InterPro" id="IPR012337">
    <property type="entry name" value="RNaseH-like_sf"/>
</dbReference>
<keyword evidence="3" id="KW-1185">Reference proteome</keyword>
<feature type="compositionally biased region" description="Low complexity" evidence="1">
    <location>
        <begin position="14"/>
        <end position="37"/>
    </location>
</feature>
<dbReference type="AlphaFoldDB" id="A0A9N9I0L1"/>
<feature type="compositionally biased region" description="Polar residues" evidence="1">
    <location>
        <begin position="82"/>
        <end position="99"/>
    </location>
</feature>
<evidence type="ECO:0000313" key="2">
    <source>
        <dbReference type="EMBL" id="CAG8714721.1"/>
    </source>
</evidence>
<dbReference type="Proteomes" id="UP000789396">
    <property type="component" value="Unassembled WGS sequence"/>
</dbReference>
<accession>A0A9N9I0L1</accession>
<feature type="region of interest" description="Disordered" evidence="1">
    <location>
        <begin position="80"/>
        <end position="121"/>
    </location>
</feature>
<reference evidence="2" key="1">
    <citation type="submission" date="2021-06" db="EMBL/GenBank/DDBJ databases">
        <authorList>
            <person name="Kallberg Y."/>
            <person name="Tangrot J."/>
            <person name="Rosling A."/>
        </authorList>
    </citation>
    <scope>NUCLEOTIDE SEQUENCE</scope>
    <source>
        <strain evidence="2">IN212</strain>
    </source>
</reference>
<feature type="non-terminal residue" evidence="2">
    <location>
        <position position="1"/>
    </location>
</feature>
<proteinExistence type="predicted"/>